<evidence type="ECO:0000313" key="2">
    <source>
        <dbReference type="EMBL" id="KAJ7357511.1"/>
    </source>
</evidence>
<dbReference type="EMBL" id="MU827321">
    <property type="protein sequence ID" value="KAJ7357474.1"/>
    <property type="molecule type" value="Genomic_DNA"/>
</dbReference>
<name>A0A9W9YLG1_9CNID</name>
<dbReference type="AlphaFoldDB" id="A0A9W9YLG1"/>
<keyword evidence="3" id="KW-1185">Reference proteome</keyword>
<dbReference type="Proteomes" id="UP001163046">
    <property type="component" value="Unassembled WGS sequence"/>
</dbReference>
<dbReference type="EMBL" id="MU827321">
    <property type="protein sequence ID" value="KAJ7357511.1"/>
    <property type="molecule type" value="Genomic_DNA"/>
</dbReference>
<evidence type="ECO:0000313" key="1">
    <source>
        <dbReference type="EMBL" id="KAJ7357474.1"/>
    </source>
</evidence>
<protein>
    <submittedName>
        <fullName evidence="1">Uncharacterized protein</fullName>
    </submittedName>
</protein>
<comment type="caution">
    <text evidence="1">The sequence shown here is derived from an EMBL/GenBank/DDBJ whole genome shotgun (WGS) entry which is preliminary data.</text>
</comment>
<proteinExistence type="predicted"/>
<sequence length="99" mass="11521">MDHIQKNHMFHKPGKSVFFSKNPSDVWEMVQLTLSRPTVKRPHRSNMHRSVYQKNFATQVGSHGKSGASCYIITVIYDDRRKQVVTAFPTEKLKSKIYI</sequence>
<accession>A0A9W9YLG1</accession>
<gene>
    <name evidence="1" type="ORF">OS493_024990</name>
    <name evidence="2" type="ORF">OS493_025028</name>
</gene>
<organism evidence="1 3">
    <name type="scientific">Desmophyllum pertusum</name>
    <dbReference type="NCBI Taxonomy" id="174260"/>
    <lineage>
        <taxon>Eukaryota</taxon>
        <taxon>Metazoa</taxon>
        <taxon>Cnidaria</taxon>
        <taxon>Anthozoa</taxon>
        <taxon>Hexacorallia</taxon>
        <taxon>Scleractinia</taxon>
        <taxon>Caryophylliina</taxon>
        <taxon>Caryophylliidae</taxon>
        <taxon>Desmophyllum</taxon>
    </lineage>
</organism>
<evidence type="ECO:0000313" key="3">
    <source>
        <dbReference type="Proteomes" id="UP001163046"/>
    </source>
</evidence>
<reference evidence="1" key="1">
    <citation type="submission" date="2023-01" db="EMBL/GenBank/DDBJ databases">
        <title>Genome assembly of the deep-sea coral Lophelia pertusa.</title>
        <authorList>
            <person name="Herrera S."/>
            <person name="Cordes E."/>
        </authorList>
    </citation>
    <scope>NUCLEOTIDE SEQUENCE</scope>
    <source>
        <strain evidence="1">USNM1676648</strain>
        <tissue evidence="1">Polyp</tissue>
    </source>
</reference>